<dbReference type="Gene3D" id="3.30.210.10">
    <property type="entry name" value="DNA polymerase, thumb domain"/>
    <property type="match status" value="1"/>
</dbReference>
<keyword evidence="9" id="KW-0548">Nucleotidyltransferase</keyword>
<evidence type="ECO:0000256" key="12">
    <source>
        <dbReference type="ARBA" id="ARBA00022843"/>
    </source>
</evidence>
<dbReference type="InterPro" id="IPR003141">
    <property type="entry name" value="Pol/His_phosphatase_N"/>
</dbReference>
<dbReference type="PRINTS" id="PR00869">
    <property type="entry name" value="DNAPOLX"/>
</dbReference>
<dbReference type="GO" id="GO:0006281">
    <property type="term" value="P:DNA repair"/>
    <property type="evidence" value="ECO:0007669"/>
    <property type="project" value="UniProtKB-KW"/>
</dbReference>
<dbReference type="GO" id="GO:0003887">
    <property type="term" value="F:DNA-directed DNA polymerase activity"/>
    <property type="evidence" value="ECO:0007669"/>
    <property type="project" value="UniProtKB-KW"/>
</dbReference>
<evidence type="ECO:0000313" key="25">
    <source>
        <dbReference type="EMBL" id="MBB6429699.1"/>
    </source>
</evidence>
<dbReference type="CDD" id="cd07436">
    <property type="entry name" value="PHP_PolX"/>
    <property type="match status" value="1"/>
</dbReference>
<dbReference type="Pfam" id="PF14791">
    <property type="entry name" value="DNA_pol_B_thumb"/>
    <property type="match status" value="1"/>
</dbReference>
<evidence type="ECO:0000256" key="17">
    <source>
        <dbReference type="ARBA" id="ARBA00035726"/>
    </source>
</evidence>
<keyword evidence="10" id="KW-0235">DNA replication</keyword>
<reference evidence="25 26" key="1">
    <citation type="submission" date="2020-08" db="EMBL/GenBank/DDBJ databases">
        <title>Genomic Encyclopedia of Type Strains, Phase IV (KMG-IV): sequencing the most valuable type-strain genomes for metagenomic binning, comparative biology and taxonomic classification.</title>
        <authorList>
            <person name="Goeker M."/>
        </authorList>
    </citation>
    <scope>NUCLEOTIDE SEQUENCE [LARGE SCALE GENOMIC DNA]</scope>
    <source>
        <strain evidence="25 26">DSM 103725</strain>
    </source>
</reference>
<dbReference type="SUPFAM" id="SSF81301">
    <property type="entry name" value="Nucleotidyltransferase"/>
    <property type="match status" value="1"/>
</dbReference>
<feature type="domain" description="Helix-hairpin-helix DNA-binding motif class 1" evidence="22">
    <location>
        <begin position="127"/>
        <end position="146"/>
    </location>
</feature>
<evidence type="ECO:0000256" key="1">
    <source>
        <dbReference type="ARBA" id="ARBA00001946"/>
    </source>
</evidence>
<keyword evidence="26" id="KW-1185">Reference proteome</keyword>
<dbReference type="Gene3D" id="3.20.20.140">
    <property type="entry name" value="Metal-dependent hydrolases"/>
    <property type="match status" value="1"/>
</dbReference>
<dbReference type="PANTHER" id="PTHR36928">
    <property type="entry name" value="PHOSPHATASE YCDX-RELATED"/>
    <property type="match status" value="1"/>
</dbReference>
<dbReference type="AlphaFoldDB" id="A0A7X0H8D4"/>
<dbReference type="GO" id="GO:0003677">
    <property type="term" value="F:DNA binding"/>
    <property type="evidence" value="ECO:0007669"/>
    <property type="project" value="InterPro"/>
</dbReference>
<dbReference type="Gene3D" id="1.10.150.20">
    <property type="entry name" value="5' to 3' exonuclease, C-terminal subdomain"/>
    <property type="match status" value="1"/>
</dbReference>
<dbReference type="NCBIfam" id="NF006375">
    <property type="entry name" value="PRK08609.1"/>
    <property type="match status" value="1"/>
</dbReference>
<organism evidence="25 26">
    <name type="scientific">Algisphaera agarilytica</name>
    <dbReference type="NCBI Taxonomy" id="1385975"/>
    <lineage>
        <taxon>Bacteria</taxon>
        <taxon>Pseudomonadati</taxon>
        <taxon>Planctomycetota</taxon>
        <taxon>Phycisphaerae</taxon>
        <taxon>Phycisphaerales</taxon>
        <taxon>Phycisphaeraceae</taxon>
        <taxon>Algisphaera</taxon>
    </lineage>
</organism>
<dbReference type="Pfam" id="PF14520">
    <property type="entry name" value="HHH_5"/>
    <property type="match status" value="1"/>
</dbReference>
<dbReference type="InterPro" id="IPR022311">
    <property type="entry name" value="PolX-like"/>
</dbReference>
<feature type="domain" description="DNA-directed DNA polymerase X" evidence="24">
    <location>
        <begin position="3"/>
        <end position="321"/>
    </location>
</feature>
<keyword evidence="7" id="KW-0237">DNA synthesis</keyword>
<dbReference type="SMART" id="SM00481">
    <property type="entry name" value="POLIIIAc"/>
    <property type="match status" value="1"/>
</dbReference>
<dbReference type="EMBL" id="JACHGY010000001">
    <property type="protein sequence ID" value="MBB6429699.1"/>
    <property type="molecule type" value="Genomic_DNA"/>
</dbReference>
<keyword evidence="15" id="KW-0234">DNA repair</keyword>
<comment type="catalytic activity">
    <reaction evidence="21">
        <text>DNA(n) + a 2'-deoxyribonucleoside 5'-triphosphate = DNA(n+1) + diphosphate</text>
        <dbReference type="Rhea" id="RHEA:22508"/>
        <dbReference type="Rhea" id="RHEA-COMP:17339"/>
        <dbReference type="Rhea" id="RHEA-COMP:17340"/>
        <dbReference type="ChEBI" id="CHEBI:33019"/>
        <dbReference type="ChEBI" id="CHEBI:61560"/>
        <dbReference type="ChEBI" id="CHEBI:173112"/>
        <dbReference type="EC" id="2.7.7.7"/>
    </reaction>
</comment>
<evidence type="ECO:0000256" key="15">
    <source>
        <dbReference type="ARBA" id="ARBA00023204"/>
    </source>
</evidence>
<dbReference type="GO" id="GO:0140078">
    <property type="term" value="F:class I DNA-(apurinic or apyrimidinic site) endonuclease activity"/>
    <property type="evidence" value="ECO:0007669"/>
    <property type="project" value="UniProtKB-EC"/>
</dbReference>
<comment type="caution">
    <text evidence="25">The sequence shown here is derived from an EMBL/GenBank/DDBJ whole genome shotgun (WGS) entry which is preliminary data.</text>
</comment>
<comment type="catalytic activity">
    <reaction evidence="18">
        <text>2'-deoxyribonucleotide-(2'-deoxyribose 5'-phosphate)-2'-deoxyribonucleotide-DNA = a 3'-end 2'-deoxyribonucleotide-(2,3-dehydro-2,3-deoxyribose 5'-phosphate)-DNA + a 5'-end 5'-phospho-2'-deoxyribonucleoside-DNA + H(+)</text>
        <dbReference type="Rhea" id="RHEA:66592"/>
        <dbReference type="Rhea" id="RHEA-COMP:13180"/>
        <dbReference type="Rhea" id="RHEA-COMP:16897"/>
        <dbReference type="Rhea" id="RHEA-COMP:17067"/>
        <dbReference type="ChEBI" id="CHEBI:15378"/>
        <dbReference type="ChEBI" id="CHEBI:136412"/>
        <dbReference type="ChEBI" id="CHEBI:157695"/>
        <dbReference type="ChEBI" id="CHEBI:167181"/>
        <dbReference type="EC" id="4.2.99.18"/>
    </reaction>
</comment>
<keyword evidence="6" id="KW-0488">Methylation</keyword>
<name>A0A7X0H8D4_9BACT</name>
<feature type="domain" description="Helix-hairpin-helix DNA-binding motif class 1" evidence="22">
    <location>
        <begin position="52"/>
        <end position="71"/>
    </location>
</feature>
<evidence type="ECO:0000256" key="4">
    <source>
        <dbReference type="ARBA" id="ARBA00012720"/>
    </source>
</evidence>
<protein>
    <recommendedName>
        <fullName evidence="5">DNA polymerase beta</fullName>
        <ecNumber evidence="3">2.7.7.7</ecNumber>
        <ecNumber evidence="4">4.2.99.18</ecNumber>
    </recommendedName>
    <alternativeName>
        <fullName evidence="16">5'-deoxyribose-phosphate lyase</fullName>
    </alternativeName>
    <alternativeName>
        <fullName evidence="17">AP lyase</fullName>
    </alternativeName>
</protein>
<dbReference type="Pfam" id="PF14792">
    <property type="entry name" value="DNA_pol_B_palm"/>
    <property type="match status" value="1"/>
</dbReference>
<dbReference type="InterPro" id="IPR037160">
    <property type="entry name" value="DNA_Pol_thumb_sf"/>
</dbReference>
<dbReference type="InterPro" id="IPR027421">
    <property type="entry name" value="DNA_pol_lamdba_lyase_dom_sf"/>
</dbReference>
<dbReference type="EC" id="2.7.7.7" evidence="3"/>
<dbReference type="SUPFAM" id="SSF47802">
    <property type="entry name" value="DNA polymerase beta, N-terminal domain-like"/>
    <property type="match status" value="1"/>
</dbReference>
<evidence type="ECO:0000256" key="8">
    <source>
        <dbReference type="ARBA" id="ARBA00022679"/>
    </source>
</evidence>
<evidence type="ECO:0000256" key="13">
    <source>
        <dbReference type="ARBA" id="ARBA00022932"/>
    </source>
</evidence>
<evidence type="ECO:0000256" key="2">
    <source>
        <dbReference type="ARBA" id="ARBA00004496"/>
    </source>
</evidence>
<evidence type="ECO:0000256" key="19">
    <source>
        <dbReference type="ARBA" id="ARBA00044678"/>
    </source>
</evidence>
<dbReference type="CDD" id="cd00141">
    <property type="entry name" value="NT_POLXc"/>
    <property type="match status" value="1"/>
</dbReference>
<evidence type="ECO:0000256" key="21">
    <source>
        <dbReference type="ARBA" id="ARBA00049244"/>
    </source>
</evidence>
<dbReference type="GO" id="GO:0005829">
    <property type="term" value="C:cytosol"/>
    <property type="evidence" value="ECO:0007669"/>
    <property type="project" value="TreeGrafter"/>
</dbReference>
<evidence type="ECO:0000256" key="16">
    <source>
        <dbReference type="ARBA" id="ARBA00035717"/>
    </source>
</evidence>
<dbReference type="SUPFAM" id="SSF89550">
    <property type="entry name" value="PHP domain-like"/>
    <property type="match status" value="1"/>
</dbReference>
<keyword evidence="8" id="KW-0808">Transferase</keyword>
<evidence type="ECO:0000259" key="23">
    <source>
        <dbReference type="SMART" id="SM00481"/>
    </source>
</evidence>
<gene>
    <name evidence="25" type="ORF">HNQ40_001505</name>
</gene>
<feature type="domain" description="Helix-hairpin-helix DNA-binding motif class 1" evidence="22">
    <location>
        <begin position="92"/>
        <end position="111"/>
    </location>
</feature>
<dbReference type="InterPro" id="IPR022312">
    <property type="entry name" value="DNA_pol_X"/>
</dbReference>
<dbReference type="InterPro" id="IPR028207">
    <property type="entry name" value="DNA_pol_B_palm_palm"/>
</dbReference>
<dbReference type="InterPro" id="IPR016195">
    <property type="entry name" value="Pol/histidinol_Pase-like"/>
</dbReference>
<dbReference type="PANTHER" id="PTHR36928:SF1">
    <property type="entry name" value="PHOSPHATASE YCDX-RELATED"/>
    <property type="match status" value="1"/>
</dbReference>
<evidence type="ECO:0000256" key="11">
    <source>
        <dbReference type="ARBA" id="ARBA00022763"/>
    </source>
</evidence>
<keyword evidence="13" id="KW-0239">DNA-directed DNA polymerase</keyword>
<evidence type="ECO:0000256" key="10">
    <source>
        <dbReference type="ARBA" id="ARBA00022705"/>
    </source>
</evidence>
<sequence length="582" mass="63115">MPTTNAQLAAIFHQMADLTEITGGNRFKVNAFAKSGRVLEDMTKQVSEIDPALLPKVEGIGKGTAERIAEFLETGQIADHQKLLAQVPSGLLKVMDVPGLGPKTVALLWNEVGIESIDDLKAKIETGELEALKGFGKKKIENILKNLKFAESAGDRQRIGLAYALAIMLIEDLKDLPSIEKIEYAGSLRRGKETIGDVDILVASSGTDEQKKAIFDAFVNHVAVADVIAHGDTKASVRTHEESKGMQVDLRVVAPENFGAALMYFTGSKEHNVKMRERAIAQGMSLNEYSLSKDGEPIAGATEEDVFAAMNLAWVAPELREDRGELALAESDELPKLLELADIKAELHSHTTASDGRWSIEENALGAAGRGFHTVAITDHSKGQAQANGLSEKRLVQHIEAVRKVAKKLEGTITVLAGSEVDILADGSLDYDDDLLAELDIVVASPHAALTQDPAKATKRLLKAIENPYVTIVGHPTGRIVNRREGLSPDMEAIFKAAKDRGIALEINASPYRLDLRDTHARTWVQEYGGKLAINTDAHSEDHLNNLRFGVVTARRAGATTDDVVNTMSKSTLAKWIKSTRP</sequence>
<dbReference type="InterPro" id="IPR029398">
    <property type="entry name" value="PolB_thumb"/>
</dbReference>
<evidence type="ECO:0000313" key="26">
    <source>
        <dbReference type="Proteomes" id="UP000541810"/>
    </source>
</evidence>
<dbReference type="Gene3D" id="3.30.460.10">
    <property type="entry name" value="Beta Polymerase, domain 2"/>
    <property type="match status" value="1"/>
</dbReference>
<evidence type="ECO:0000256" key="20">
    <source>
        <dbReference type="ARBA" id="ARBA00045548"/>
    </source>
</evidence>
<dbReference type="InterPro" id="IPR010996">
    <property type="entry name" value="HHH_MUS81"/>
</dbReference>
<dbReference type="InterPro" id="IPR003583">
    <property type="entry name" value="Hlx-hairpin-Hlx_DNA-bd_motif"/>
</dbReference>
<dbReference type="RefSeq" id="WP_184677266.1">
    <property type="nucleotide sequence ID" value="NZ_JACHGY010000001.1"/>
</dbReference>
<evidence type="ECO:0000256" key="9">
    <source>
        <dbReference type="ARBA" id="ARBA00022695"/>
    </source>
</evidence>
<evidence type="ECO:0000256" key="14">
    <source>
        <dbReference type="ARBA" id="ARBA00023053"/>
    </source>
</evidence>
<dbReference type="SMART" id="SM00483">
    <property type="entry name" value="POLXc"/>
    <property type="match status" value="1"/>
</dbReference>
<comment type="subcellular location">
    <subcellularLocation>
        <location evidence="2">Cytoplasm</location>
    </subcellularLocation>
</comment>
<comment type="cofactor">
    <cofactor evidence="1">
        <name>Mg(2+)</name>
        <dbReference type="ChEBI" id="CHEBI:18420"/>
    </cofactor>
</comment>
<evidence type="ECO:0000259" key="22">
    <source>
        <dbReference type="SMART" id="SM00278"/>
    </source>
</evidence>
<accession>A0A7X0H8D4</accession>
<keyword evidence="14" id="KW-0915">Sodium</keyword>
<dbReference type="InterPro" id="IPR002054">
    <property type="entry name" value="DNA-dir_DNA_pol_X"/>
</dbReference>
<evidence type="ECO:0000259" key="24">
    <source>
        <dbReference type="SMART" id="SM00483"/>
    </source>
</evidence>
<dbReference type="InterPro" id="IPR002008">
    <property type="entry name" value="DNA_pol_X_beta-like"/>
</dbReference>
<dbReference type="Pfam" id="PF02811">
    <property type="entry name" value="PHP"/>
    <property type="match status" value="1"/>
</dbReference>
<dbReference type="InterPro" id="IPR043519">
    <property type="entry name" value="NT_sf"/>
</dbReference>
<proteinExistence type="predicted"/>
<dbReference type="InterPro" id="IPR050243">
    <property type="entry name" value="PHP_phosphatase"/>
</dbReference>
<evidence type="ECO:0000256" key="5">
    <source>
        <dbReference type="ARBA" id="ARBA00020020"/>
    </source>
</evidence>
<dbReference type="InterPro" id="IPR004013">
    <property type="entry name" value="PHP_dom"/>
</dbReference>
<dbReference type="EC" id="4.2.99.18" evidence="4"/>
<dbReference type="GO" id="GO:0008270">
    <property type="term" value="F:zinc ion binding"/>
    <property type="evidence" value="ECO:0007669"/>
    <property type="project" value="TreeGrafter"/>
</dbReference>
<dbReference type="InterPro" id="IPR047967">
    <property type="entry name" value="PolX_PHP"/>
</dbReference>
<evidence type="ECO:0000256" key="7">
    <source>
        <dbReference type="ARBA" id="ARBA00022634"/>
    </source>
</evidence>
<comment type="catalytic activity">
    <reaction evidence="19">
        <text>a 5'-end 2'-deoxyribose-2'-deoxyribonucleotide-DNA = (2E,4S)-4-hydroxypenten-2-al-5-phosphate + a 5'-end 5'-phospho-2'-deoxyribonucleoside-DNA + H(+)</text>
        <dbReference type="Rhea" id="RHEA:76255"/>
        <dbReference type="Rhea" id="RHEA-COMP:13180"/>
        <dbReference type="Rhea" id="RHEA-COMP:18657"/>
        <dbReference type="ChEBI" id="CHEBI:15378"/>
        <dbReference type="ChEBI" id="CHEBI:136412"/>
        <dbReference type="ChEBI" id="CHEBI:195194"/>
        <dbReference type="ChEBI" id="CHEBI:195195"/>
    </reaction>
</comment>
<dbReference type="SMART" id="SM00278">
    <property type="entry name" value="HhH1"/>
    <property type="match status" value="3"/>
</dbReference>
<feature type="domain" description="Polymerase/histidinol phosphatase N-terminal" evidence="23">
    <location>
        <begin position="345"/>
        <end position="425"/>
    </location>
</feature>
<keyword evidence="11" id="KW-0227">DNA damage</keyword>
<dbReference type="Pfam" id="PF14716">
    <property type="entry name" value="HHH_8"/>
    <property type="match status" value="1"/>
</dbReference>
<evidence type="ECO:0000256" key="18">
    <source>
        <dbReference type="ARBA" id="ARBA00044632"/>
    </source>
</evidence>
<dbReference type="Proteomes" id="UP000541810">
    <property type="component" value="Unassembled WGS sequence"/>
</dbReference>
<comment type="function">
    <text evidence="20">Repair polymerase that plays a key role in base-excision repair. During this process, the damaged base is excised by specific DNA glycosylases, the DNA backbone is nicked at the abasic site by an apurinic/apyrimidic (AP) endonuclease, and POLB removes 5'-deoxyribose-phosphate from the preincised AP site acting as a 5'-deoxyribose-phosphate lyase (5'-dRP lyase); through its DNA polymerase activity, it adds one nucleotide to the 3' end of the arising single-nucleotide gap. Conducts 'gap-filling' DNA synthesis in a stepwise distributive fashion rather than in a processive fashion as for other DNA polymerases. It is also able to cleave sugar-phosphate bonds 3' to an intact AP site, acting as an AP lyase.</text>
</comment>
<evidence type="ECO:0000256" key="3">
    <source>
        <dbReference type="ARBA" id="ARBA00012417"/>
    </source>
</evidence>
<dbReference type="Gene3D" id="1.10.150.110">
    <property type="entry name" value="DNA polymerase beta, N-terminal domain-like"/>
    <property type="match status" value="1"/>
</dbReference>
<dbReference type="GO" id="GO:0042578">
    <property type="term" value="F:phosphoric ester hydrolase activity"/>
    <property type="evidence" value="ECO:0007669"/>
    <property type="project" value="TreeGrafter"/>
</dbReference>
<dbReference type="PIRSF" id="PIRSF005047">
    <property type="entry name" value="UCP005047_YshC"/>
    <property type="match status" value="1"/>
</dbReference>
<dbReference type="PRINTS" id="PR00870">
    <property type="entry name" value="DNAPOLXBETA"/>
</dbReference>
<keyword evidence="12" id="KW-0832">Ubl conjugation</keyword>
<evidence type="ECO:0000256" key="6">
    <source>
        <dbReference type="ARBA" id="ARBA00022481"/>
    </source>
</evidence>